<reference evidence="1 2" key="1">
    <citation type="submission" date="2013-01" db="EMBL/GenBank/DDBJ databases">
        <authorList>
            <person name="Harkins D.M."/>
            <person name="Durkin A.S."/>
            <person name="Brinkac L.M."/>
            <person name="Haft D.H."/>
            <person name="Selengut J.D."/>
            <person name="Sanka R."/>
            <person name="DePew J."/>
            <person name="Purushe J."/>
            <person name="Galloway R.L."/>
            <person name="Vinetz J.M."/>
            <person name="Sutton G.G."/>
            <person name="Nierman W.C."/>
            <person name="Fouts D.E."/>
        </authorList>
    </citation>
    <scope>NUCLEOTIDE SEQUENCE [LARGE SCALE GENOMIC DNA]</scope>
    <source>
        <strain evidence="1 2">Sponselee CDC</strain>
    </source>
</reference>
<name>M6BBF1_LEPBO</name>
<sequence>MIPKYRKFFPKNIKCQNTIRTHFAIKRLSYVLNTNYKRAFFRTD</sequence>
<evidence type="ECO:0000313" key="2">
    <source>
        <dbReference type="Proteomes" id="UP000011873"/>
    </source>
</evidence>
<gene>
    <name evidence="1" type="ORF">LEP1GSC016_3358</name>
</gene>
<dbReference type="PATRIC" id="fig|1218567.3.peg.4502"/>
<accession>M6BBF1</accession>
<dbReference type="Proteomes" id="UP000011873">
    <property type="component" value="Unassembled WGS sequence"/>
</dbReference>
<comment type="caution">
    <text evidence="1">The sequence shown here is derived from an EMBL/GenBank/DDBJ whole genome shotgun (WGS) entry which is preliminary data.</text>
</comment>
<organism evidence="1 2">
    <name type="scientific">Leptospira borgpetersenii serovar Hardjo-bovis str. Sponselee</name>
    <dbReference type="NCBI Taxonomy" id="1303729"/>
    <lineage>
        <taxon>Bacteria</taxon>
        <taxon>Pseudomonadati</taxon>
        <taxon>Spirochaetota</taxon>
        <taxon>Spirochaetia</taxon>
        <taxon>Leptospirales</taxon>
        <taxon>Leptospiraceae</taxon>
        <taxon>Leptospira</taxon>
    </lineage>
</organism>
<protein>
    <submittedName>
        <fullName evidence="1">Uncharacterized protein</fullName>
    </submittedName>
</protein>
<proteinExistence type="predicted"/>
<evidence type="ECO:0000313" key="1">
    <source>
        <dbReference type="EMBL" id="EMJ77027.1"/>
    </source>
</evidence>
<dbReference type="AlphaFoldDB" id="M6BBF1"/>
<dbReference type="EMBL" id="ANMU01000193">
    <property type="protein sequence ID" value="EMJ77027.1"/>
    <property type="molecule type" value="Genomic_DNA"/>
</dbReference>